<name>A0A101IVK9_9EURY</name>
<keyword evidence="4 5" id="KW-0472">Membrane</keyword>
<feature type="transmembrane region" description="Helical" evidence="5">
    <location>
        <begin position="169"/>
        <end position="189"/>
    </location>
</feature>
<evidence type="ECO:0000259" key="6">
    <source>
        <dbReference type="Pfam" id="PF04893"/>
    </source>
</evidence>
<dbReference type="PATRIC" id="fig|2198.3.peg.621"/>
<evidence type="ECO:0000313" key="8">
    <source>
        <dbReference type="Proteomes" id="UP000054598"/>
    </source>
</evidence>
<dbReference type="AlphaFoldDB" id="A0A101IVK9"/>
<accession>A0A101IVK9</accession>
<proteinExistence type="predicted"/>
<dbReference type="Pfam" id="PF04893">
    <property type="entry name" value="Yip1"/>
    <property type="match status" value="1"/>
</dbReference>
<evidence type="ECO:0000313" key="7">
    <source>
        <dbReference type="EMBL" id="KUL02174.1"/>
    </source>
</evidence>
<evidence type="ECO:0000256" key="3">
    <source>
        <dbReference type="ARBA" id="ARBA00022989"/>
    </source>
</evidence>
<organism evidence="7 8">
    <name type="scientific">Methanoculleus marisnigri</name>
    <dbReference type="NCBI Taxonomy" id="2198"/>
    <lineage>
        <taxon>Archaea</taxon>
        <taxon>Methanobacteriati</taxon>
        <taxon>Methanobacteriota</taxon>
        <taxon>Stenosarchaea group</taxon>
        <taxon>Methanomicrobia</taxon>
        <taxon>Methanomicrobiales</taxon>
        <taxon>Methanomicrobiaceae</taxon>
        <taxon>Methanoculleus</taxon>
    </lineage>
</organism>
<reference evidence="8" key="1">
    <citation type="journal article" date="2015" name="MBio">
        <title>Genome-Resolved Metagenomic Analysis Reveals Roles for Candidate Phyla and Other Microbial Community Members in Biogeochemical Transformations in Oil Reservoirs.</title>
        <authorList>
            <person name="Hu P."/>
            <person name="Tom L."/>
            <person name="Singh A."/>
            <person name="Thomas B.C."/>
            <person name="Baker B.J."/>
            <person name="Piceno Y.M."/>
            <person name="Andersen G.L."/>
            <person name="Banfield J.F."/>
        </authorList>
    </citation>
    <scope>NUCLEOTIDE SEQUENCE [LARGE SCALE GENOMIC DNA]</scope>
</reference>
<feature type="transmembrane region" description="Helical" evidence="5">
    <location>
        <begin position="119"/>
        <end position="148"/>
    </location>
</feature>
<gene>
    <name evidence="7" type="ORF">XE10_0778</name>
</gene>
<evidence type="ECO:0000256" key="5">
    <source>
        <dbReference type="SAM" id="Phobius"/>
    </source>
</evidence>
<dbReference type="EMBL" id="LGHE01000070">
    <property type="protein sequence ID" value="KUL02174.1"/>
    <property type="molecule type" value="Genomic_DNA"/>
</dbReference>
<keyword evidence="3 5" id="KW-1133">Transmembrane helix</keyword>
<feature type="domain" description="Yip1" evidence="6">
    <location>
        <begin position="65"/>
        <end position="269"/>
    </location>
</feature>
<keyword evidence="2 5" id="KW-0812">Transmembrane</keyword>
<sequence>MTTSTRYLQISGRFIRTVYSPGGRFLTTIMGFFAGAPAAPDPVPEKSLSLLVSQVYDIMDTGFIRVLLNPGRFFEARMQDEPSLKIPALIALAIGLIGAVSAALAANLVIGILPADMQAFGMIGVAFAVVGGVIGGFVTWLIFGVVFYGISMVFKGTGSFKRTLEFTGYGSLPQVFGGIIGTIFTYLLISGLTIPRATSPEEIAAVAENLTSIMVTNPLAQIAGLVGILFMIWSANIWIFGMKYARNLSTRDAVLTVGIPVGLYILYTLITLAGWL</sequence>
<comment type="caution">
    <text evidence="7">The sequence shown here is derived from an EMBL/GenBank/DDBJ whole genome shotgun (WGS) entry which is preliminary data.</text>
</comment>
<dbReference type="InterPro" id="IPR006977">
    <property type="entry name" value="Yip1_dom"/>
</dbReference>
<comment type="subcellular location">
    <subcellularLocation>
        <location evidence="1">Membrane</location>
        <topology evidence="1">Multi-pass membrane protein</topology>
    </subcellularLocation>
</comment>
<evidence type="ECO:0000256" key="4">
    <source>
        <dbReference type="ARBA" id="ARBA00023136"/>
    </source>
</evidence>
<evidence type="ECO:0000256" key="2">
    <source>
        <dbReference type="ARBA" id="ARBA00022692"/>
    </source>
</evidence>
<evidence type="ECO:0000256" key="1">
    <source>
        <dbReference type="ARBA" id="ARBA00004141"/>
    </source>
</evidence>
<feature type="transmembrane region" description="Helical" evidence="5">
    <location>
        <begin position="253"/>
        <end position="275"/>
    </location>
</feature>
<dbReference type="GO" id="GO:0016020">
    <property type="term" value="C:membrane"/>
    <property type="evidence" value="ECO:0007669"/>
    <property type="project" value="UniProtKB-SubCell"/>
</dbReference>
<feature type="transmembrane region" description="Helical" evidence="5">
    <location>
        <begin position="89"/>
        <end position="113"/>
    </location>
</feature>
<dbReference type="Proteomes" id="UP000054598">
    <property type="component" value="Unassembled WGS sequence"/>
</dbReference>
<protein>
    <recommendedName>
        <fullName evidence="6">Yip1 domain-containing protein</fullName>
    </recommendedName>
</protein>
<feature type="transmembrane region" description="Helical" evidence="5">
    <location>
        <begin position="219"/>
        <end position="241"/>
    </location>
</feature>